<organism evidence="6 7">
    <name type="scientific">Chryseobacterium paridis</name>
    <dbReference type="NCBI Taxonomy" id="2800328"/>
    <lineage>
        <taxon>Bacteria</taxon>
        <taxon>Pseudomonadati</taxon>
        <taxon>Bacteroidota</taxon>
        <taxon>Flavobacteriia</taxon>
        <taxon>Flavobacteriales</taxon>
        <taxon>Weeksellaceae</taxon>
        <taxon>Chryseobacterium group</taxon>
        <taxon>Chryseobacterium</taxon>
    </lineage>
</organism>
<dbReference type="SUPFAM" id="SSF55729">
    <property type="entry name" value="Acyl-CoA N-acyltransferases (Nat)"/>
    <property type="match status" value="1"/>
</dbReference>
<dbReference type="InterPro" id="IPR000182">
    <property type="entry name" value="GNAT_dom"/>
</dbReference>
<dbReference type="SMART" id="SM00347">
    <property type="entry name" value="HTH_MARR"/>
    <property type="match status" value="1"/>
</dbReference>
<feature type="domain" description="N-acetyltransferase" evidence="5">
    <location>
        <begin position="151"/>
        <end position="309"/>
    </location>
</feature>
<dbReference type="PROSITE" id="PS51186">
    <property type="entry name" value="GNAT"/>
    <property type="match status" value="1"/>
</dbReference>
<dbReference type="InterPro" id="IPR036390">
    <property type="entry name" value="WH_DNA-bd_sf"/>
</dbReference>
<evidence type="ECO:0000256" key="3">
    <source>
        <dbReference type="ARBA" id="ARBA00023163"/>
    </source>
</evidence>
<dbReference type="InterPro" id="IPR036388">
    <property type="entry name" value="WH-like_DNA-bd_sf"/>
</dbReference>
<sequence length="309" mass="35335">MKQKYIEQIRAFNRYYTQVLGLLNKGILDGDLGISEVRVMREIYFNTAVRPTEVAATLGLDKGFLSRILKRFEKLGLTIRKKSGEDNRSSVISLTDLGRSTYEKINRDSDIQIENLFSDLSEQNLKTVIRSMNTIDSLLHHRNNHAIIDPVIIRPIEERDNEALAALIRTVFEEFGAPQEGSVYDDPRTNQLYQLFQDVNAEYWIVESNHVILGGCGFYPTIGLPPSCAEIVKFYLSDQLRGNGVGQYLLKMIEERAKKAGYKQLYLESFEVFQGAVTMYEKLEYKHLDSSIGDSGHYATTIHMLKDIF</sequence>
<dbReference type="InterPro" id="IPR016181">
    <property type="entry name" value="Acyl_CoA_acyltransferase"/>
</dbReference>
<dbReference type="SUPFAM" id="SSF46785">
    <property type="entry name" value="Winged helix' DNA-binding domain"/>
    <property type="match status" value="1"/>
</dbReference>
<dbReference type="PROSITE" id="PS50995">
    <property type="entry name" value="HTH_MARR_2"/>
    <property type="match status" value="1"/>
</dbReference>
<dbReference type="Proteomes" id="UP000628669">
    <property type="component" value="Unassembled WGS sequence"/>
</dbReference>
<keyword evidence="7" id="KW-1185">Reference proteome</keyword>
<dbReference type="PANTHER" id="PTHR42756:SF1">
    <property type="entry name" value="TRANSCRIPTIONAL REPRESSOR OF EMRAB OPERON"/>
    <property type="match status" value="1"/>
</dbReference>
<evidence type="ECO:0000259" key="4">
    <source>
        <dbReference type="PROSITE" id="PS50995"/>
    </source>
</evidence>
<evidence type="ECO:0000256" key="1">
    <source>
        <dbReference type="ARBA" id="ARBA00023015"/>
    </source>
</evidence>
<reference evidence="7" key="1">
    <citation type="submission" date="2021-01" db="EMBL/GenBank/DDBJ databases">
        <title>Genome public.</title>
        <authorList>
            <person name="Liu C."/>
            <person name="Sun Q."/>
        </authorList>
    </citation>
    <scope>NUCLEOTIDE SEQUENCE [LARGE SCALE GENOMIC DNA]</scope>
    <source>
        <strain evidence="7">YIM B02567</strain>
    </source>
</reference>
<dbReference type="Pfam" id="PF00583">
    <property type="entry name" value="Acetyltransf_1"/>
    <property type="match status" value="1"/>
</dbReference>
<evidence type="ECO:0000313" key="6">
    <source>
        <dbReference type="EMBL" id="MBK1896169.1"/>
    </source>
</evidence>
<dbReference type="PANTHER" id="PTHR42756">
    <property type="entry name" value="TRANSCRIPTIONAL REGULATOR, MARR"/>
    <property type="match status" value="1"/>
</dbReference>
<evidence type="ECO:0000259" key="5">
    <source>
        <dbReference type="PROSITE" id="PS51186"/>
    </source>
</evidence>
<dbReference type="PRINTS" id="PR00598">
    <property type="entry name" value="HTHMARR"/>
</dbReference>
<dbReference type="EMBL" id="JAENHK010000010">
    <property type="protein sequence ID" value="MBK1896169.1"/>
    <property type="molecule type" value="Genomic_DNA"/>
</dbReference>
<dbReference type="RefSeq" id="WP_200245590.1">
    <property type="nucleotide sequence ID" value="NZ_JAENHK010000010.1"/>
</dbReference>
<protein>
    <submittedName>
        <fullName evidence="6">Bifunctional helix-turn-helix transcriptional regulator/GNAT family N-acetyltransferase</fullName>
    </submittedName>
</protein>
<keyword evidence="3" id="KW-0804">Transcription</keyword>
<dbReference type="Gene3D" id="3.40.630.30">
    <property type="match status" value="1"/>
</dbReference>
<dbReference type="InterPro" id="IPR000835">
    <property type="entry name" value="HTH_MarR-typ"/>
</dbReference>
<dbReference type="CDD" id="cd04301">
    <property type="entry name" value="NAT_SF"/>
    <property type="match status" value="1"/>
</dbReference>
<keyword evidence="1" id="KW-0805">Transcription regulation</keyword>
<evidence type="ECO:0000256" key="2">
    <source>
        <dbReference type="ARBA" id="ARBA00023125"/>
    </source>
</evidence>
<dbReference type="Pfam" id="PF12802">
    <property type="entry name" value="MarR_2"/>
    <property type="match status" value="1"/>
</dbReference>
<feature type="domain" description="HTH marR-type" evidence="4">
    <location>
        <begin position="1"/>
        <end position="144"/>
    </location>
</feature>
<name>A0ABS1FUR0_9FLAO</name>
<keyword evidence="2" id="KW-0238">DNA-binding</keyword>
<evidence type="ECO:0000313" key="7">
    <source>
        <dbReference type="Proteomes" id="UP000628669"/>
    </source>
</evidence>
<proteinExistence type="predicted"/>
<gene>
    <name evidence="6" type="ORF">JHL15_10435</name>
</gene>
<dbReference type="Gene3D" id="1.10.10.10">
    <property type="entry name" value="Winged helix-like DNA-binding domain superfamily/Winged helix DNA-binding domain"/>
    <property type="match status" value="1"/>
</dbReference>
<comment type="caution">
    <text evidence="6">The sequence shown here is derived from an EMBL/GenBank/DDBJ whole genome shotgun (WGS) entry which is preliminary data.</text>
</comment>
<accession>A0ABS1FUR0</accession>